<keyword evidence="4" id="KW-1185">Reference proteome</keyword>
<sequence>MAGPTTTADGTVADTATAAEPAPPGRSAEVWITVCGMVLSGVFLGGFSVVVNGIDRSAFDGALGPVLRDAGLDLSAAGDPYTAARTLGAWFGFTLLGVLALGTAGIFAARRAPGRRATGWLLAAAGLVCLVGSQLILYPVAFLFFAGAGLFVSRRGDRSTDVGRIT</sequence>
<dbReference type="EMBL" id="JABBYC010000030">
    <property type="protein sequence ID" value="MBL0887559.1"/>
    <property type="molecule type" value="Genomic_DNA"/>
</dbReference>
<evidence type="ECO:0000256" key="1">
    <source>
        <dbReference type="SAM" id="MobiDB-lite"/>
    </source>
</evidence>
<feature type="region of interest" description="Disordered" evidence="1">
    <location>
        <begin position="1"/>
        <end position="24"/>
    </location>
</feature>
<evidence type="ECO:0000313" key="3">
    <source>
        <dbReference type="EMBL" id="MBL0887559.1"/>
    </source>
</evidence>
<protein>
    <recommendedName>
        <fullName evidence="5">DUF4064 domain-containing protein</fullName>
    </recommendedName>
</protein>
<accession>A0ABS1LNH0</accession>
<evidence type="ECO:0000313" key="4">
    <source>
        <dbReference type="Proteomes" id="UP000675409"/>
    </source>
</evidence>
<keyword evidence="2" id="KW-0812">Transmembrane</keyword>
<proteinExistence type="predicted"/>
<gene>
    <name evidence="3" type="ORF">HGK34_14930</name>
</gene>
<feature type="transmembrane region" description="Helical" evidence="2">
    <location>
        <begin position="120"/>
        <end position="145"/>
    </location>
</feature>
<feature type="transmembrane region" description="Helical" evidence="2">
    <location>
        <begin position="87"/>
        <end position="108"/>
    </location>
</feature>
<evidence type="ECO:0000256" key="2">
    <source>
        <dbReference type="SAM" id="Phobius"/>
    </source>
</evidence>
<comment type="caution">
    <text evidence="3">The sequence shown here is derived from an EMBL/GenBank/DDBJ whole genome shotgun (WGS) entry which is preliminary data.</text>
</comment>
<keyword evidence="2" id="KW-1133">Transmembrane helix</keyword>
<name>A0ABS1LNH0_9MICO</name>
<organism evidence="3 4">
    <name type="scientific">Myceligenerans indicum</name>
    <dbReference type="NCBI Taxonomy" id="2593663"/>
    <lineage>
        <taxon>Bacteria</taxon>
        <taxon>Bacillati</taxon>
        <taxon>Actinomycetota</taxon>
        <taxon>Actinomycetes</taxon>
        <taxon>Micrococcales</taxon>
        <taxon>Promicromonosporaceae</taxon>
        <taxon>Myceligenerans</taxon>
    </lineage>
</organism>
<evidence type="ECO:0008006" key="5">
    <source>
        <dbReference type="Google" id="ProtNLM"/>
    </source>
</evidence>
<feature type="compositionally biased region" description="Low complexity" evidence="1">
    <location>
        <begin position="1"/>
        <end position="20"/>
    </location>
</feature>
<dbReference type="Proteomes" id="UP000675409">
    <property type="component" value="Unassembled WGS sequence"/>
</dbReference>
<keyword evidence="2" id="KW-0472">Membrane</keyword>
<reference evidence="3 4" key="1">
    <citation type="journal article" date="2021" name="Arch. Microbiol.">
        <title>Myceligenerans indicum sp. nov., an actinobacterium isolated from mangrove sediment of Sundarbans, India.</title>
        <authorList>
            <person name="Asha K."/>
            <person name="Bhadury P."/>
        </authorList>
    </citation>
    <scope>NUCLEOTIDE SEQUENCE [LARGE SCALE GENOMIC DNA]</scope>
    <source>
        <strain evidence="3 4">I2</strain>
    </source>
</reference>
<dbReference type="RefSeq" id="WP_201848783.1">
    <property type="nucleotide sequence ID" value="NZ_JABBYC010000030.1"/>
</dbReference>
<feature type="transmembrane region" description="Helical" evidence="2">
    <location>
        <begin position="30"/>
        <end position="51"/>
    </location>
</feature>